<organism evidence="1 2">
    <name type="scientific">Gemmata massiliana</name>
    <dbReference type="NCBI Taxonomy" id="1210884"/>
    <lineage>
        <taxon>Bacteria</taxon>
        <taxon>Pseudomonadati</taxon>
        <taxon>Planctomycetota</taxon>
        <taxon>Planctomycetia</taxon>
        <taxon>Gemmatales</taxon>
        <taxon>Gemmataceae</taxon>
        <taxon>Gemmata</taxon>
    </lineage>
</organism>
<dbReference type="Proteomes" id="UP000464178">
    <property type="component" value="Chromosome"/>
</dbReference>
<dbReference type="EMBL" id="LR593886">
    <property type="protein sequence ID" value="VTR93727.1"/>
    <property type="molecule type" value="Genomic_DNA"/>
</dbReference>
<dbReference type="KEGG" id="gms:SOIL9_39870"/>
<dbReference type="PROSITE" id="PS51257">
    <property type="entry name" value="PROKAR_LIPOPROTEIN"/>
    <property type="match status" value="1"/>
</dbReference>
<keyword evidence="2" id="KW-1185">Reference proteome</keyword>
<accession>A0A6P2CYU1</accession>
<dbReference type="RefSeq" id="WP_162668408.1">
    <property type="nucleotide sequence ID" value="NZ_LR593886.1"/>
</dbReference>
<evidence type="ECO:0000313" key="1">
    <source>
        <dbReference type="EMBL" id="VTR93727.1"/>
    </source>
</evidence>
<proteinExistence type="predicted"/>
<reference evidence="1 2" key="1">
    <citation type="submission" date="2019-05" db="EMBL/GenBank/DDBJ databases">
        <authorList>
            <consortium name="Science for Life Laboratories"/>
        </authorList>
    </citation>
    <scope>NUCLEOTIDE SEQUENCE [LARGE SCALE GENOMIC DNA]</scope>
    <source>
        <strain evidence="1">Soil9</strain>
    </source>
</reference>
<dbReference type="AlphaFoldDB" id="A0A6P2CYU1"/>
<evidence type="ECO:0000313" key="2">
    <source>
        <dbReference type="Proteomes" id="UP000464178"/>
    </source>
</evidence>
<name>A0A6P2CYU1_9BACT</name>
<protein>
    <recommendedName>
        <fullName evidence="3">Carboxypeptidase regulatory-like domain-containing protein</fullName>
    </recommendedName>
</protein>
<evidence type="ECO:0008006" key="3">
    <source>
        <dbReference type="Google" id="ProtNLM"/>
    </source>
</evidence>
<sequence length="145" mass="15392">MTGRWIVVGLVLALLTGCGGNEKEWPKRYPVSGQVLVDGKPAVRATVAFHPLAPHSDGKSYAPSTFTDETGAFKLTTVEAGDGAPAGEYTVTVVANYIVRDGQDVPVPDLLRGQFADPKKSQLKVTVREGDNALPAFDLKSSPKP</sequence>
<gene>
    <name evidence="1" type="ORF">SOIL9_39870</name>
</gene>